<dbReference type="GO" id="GO:0004984">
    <property type="term" value="F:olfactory receptor activity"/>
    <property type="evidence" value="ECO:0000318"/>
    <property type="project" value="GO_Central"/>
</dbReference>
<evidence type="ECO:0000256" key="1">
    <source>
        <dbReference type="ARBA" id="ARBA00002936"/>
    </source>
</evidence>
<feature type="transmembrane region" description="Helical" evidence="13">
    <location>
        <begin position="138"/>
        <end position="164"/>
    </location>
</feature>
<feature type="domain" description="G-protein coupled receptors family 1 profile" evidence="14">
    <location>
        <begin position="47"/>
        <end position="296"/>
    </location>
</feature>
<evidence type="ECO:0000256" key="2">
    <source>
        <dbReference type="ARBA" id="ARBA00004651"/>
    </source>
</evidence>
<keyword evidence="9 13" id="KW-0472">Membrane</keyword>
<reference evidence="15" key="3">
    <citation type="submission" date="2025-09" db="UniProtKB">
        <authorList>
            <consortium name="Ensembl"/>
        </authorList>
    </citation>
    <scope>IDENTIFICATION</scope>
</reference>
<dbReference type="InterPro" id="IPR017452">
    <property type="entry name" value="GPCR_Rhodpsn_7TM"/>
</dbReference>
<comment type="similarity">
    <text evidence="12">Belongs to the G-protein coupled receptor 1 family.</text>
</comment>
<dbReference type="PROSITE" id="PS00237">
    <property type="entry name" value="G_PROTEIN_RECEP_F1_1"/>
    <property type="match status" value="1"/>
</dbReference>
<evidence type="ECO:0000256" key="12">
    <source>
        <dbReference type="RuleBase" id="RU000688"/>
    </source>
</evidence>
<keyword evidence="11 12" id="KW-0807">Transducer</keyword>
<feature type="transmembrane region" description="Helical" evidence="13">
    <location>
        <begin position="31"/>
        <end position="57"/>
    </location>
</feature>
<evidence type="ECO:0000256" key="6">
    <source>
        <dbReference type="ARBA" id="ARBA00022725"/>
    </source>
</evidence>
<dbReference type="SUPFAM" id="SSF81321">
    <property type="entry name" value="Family A G protein-coupled receptor-like"/>
    <property type="match status" value="1"/>
</dbReference>
<organism evidence="15 16">
    <name type="scientific">Monodelphis domestica</name>
    <name type="common">Gray short-tailed opossum</name>
    <dbReference type="NCBI Taxonomy" id="13616"/>
    <lineage>
        <taxon>Eukaryota</taxon>
        <taxon>Metazoa</taxon>
        <taxon>Chordata</taxon>
        <taxon>Craniata</taxon>
        <taxon>Vertebrata</taxon>
        <taxon>Euteleostomi</taxon>
        <taxon>Mammalia</taxon>
        <taxon>Metatheria</taxon>
        <taxon>Didelphimorphia</taxon>
        <taxon>Didelphidae</taxon>
        <taxon>Monodelphis</taxon>
    </lineage>
</organism>
<evidence type="ECO:0000256" key="13">
    <source>
        <dbReference type="RuleBase" id="RU363047"/>
    </source>
</evidence>
<evidence type="ECO:0000256" key="4">
    <source>
        <dbReference type="ARBA" id="ARBA00022606"/>
    </source>
</evidence>
<dbReference type="PRINTS" id="PR00237">
    <property type="entry name" value="GPCRRHODOPSN"/>
</dbReference>
<comment type="subcellular location">
    <subcellularLocation>
        <location evidence="2 13">Cell membrane</location>
        <topology evidence="2 13">Multi-pass membrane protein</topology>
    </subcellularLocation>
</comment>
<evidence type="ECO:0000256" key="10">
    <source>
        <dbReference type="ARBA" id="ARBA00023170"/>
    </source>
</evidence>
<evidence type="ECO:0000256" key="7">
    <source>
        <dbReference type="ARBA" id="ARBA00022989"/>
    </source>
</evidence>
<dbReference type="InterPro" id="IPR050516">
    <property type="entry name" value="Olfactory_GPCR"/>
</dbReference>
<accession>A0A5F8GLB0</accession>
<evidence type="ECO:0000256" key="5">
    <source>
        <dbReference type="ARBA" id="ARBA00022692"/>
    </source>
</evidence>
<proteinExistence type="inferred from homology"/>
<dbReference type="OMA" id="CICMATS"/>
<dbReference type="GO" id="GO:0004930">
    <property type="term" value="F:G protein-coupled receptor activity"/>
    <property type="evidence" value="ECO:0007669"/>
    <property type="project" value="UniProtKB-KW"/>
</dbReference>
<dbReference type="FunFam" id="1.20.1070.10:FF:000037">
    <property type="entry name" value="Olfactory receptor"/>
    <property type="match status" value="1"/>
</dbReference>
<keyword evidence="3 13" id="KW-1003">Cell membrane</keyword>
<sequence length="329" mass="36940">MNCGTKTGMENFTIFTEFLLMQYSTIQELQVLHAVLFLLIYMAALMGNFLTITAIVIDPHLHSPLYFFLSNLSLLDIGYISVTLPKFIVNSLTHNPTISLHGCAVQIFFLIFFAGTEIALLVAMSYDRFVAICQPLHYGVIMTPARCICMATSSWLSGIFYSALHTGNMFRLPFSGSNVIHQYFCDIPHVLKVSCSEVRDIEYILLATSSTLILFCFGFLIISYTYIFSTVLKMPSVEGRYKALSTCSPQLIIFILFALSGIVTVLGPLSDTSPIQNLLISMTYSILPPFMNPIIYSLRNTKIKNALLKIIKIMFFPKKEVSGFKNIKL</sequence>
<reference evidence="15" key="2">
    <citation type="submission" date="2025-08" db="UniProtKB">
        <authorList>
            <consortium name="Ensembl"/>
        </authorList>
    </citation>
    <scope>IDENTIFICATION</scope>
</reference>
<evidence type="ECO:0000256" key="8">
    <source>
        <dbReference type="ARBA" id="ARBA00023040"/>
    </source>
</evidence>
<dbReference type="Ensembl" id="ENSMODT00000074506.1">
    <property type="protein sequence ID" value="ENSMODP00000048443.1"/>
    <property type="gene ID" value="ENSMODG00000047450.1"/>
</dbReference>
<dbReference type="GeneTree" id="ENSGT01050000244828"/>
<evidence type="ECO:0000256" key="11">
    <source>
        <dbReference type="ARBA" id="ARBA00023224"/>
    </source>
</evidence>
<keyword evidence="8 12" id="KW-0297">G-protein coupled receptor</keyword>
<keyword evidence="4 13" id="KW-0716">Sensory transduction</keyword>
<dbReference type="STRING" id="13616.ENSMODP00000048443"/>
<reference evidence="15 16" key="1">
    <citation type="journal article" date="2007" name="Nature">
        <title>Genome of the marsupial Monodelphis domestica reveals innovation in non-coding sequences.</title>
        <authorList>
            <person name="Mikkelsen T.S."/>
            <person name="Wakefield M.J."/>
            <person name="Aken B."/>
            <person name="Amemiya C.T."/>
            <person name="Chang J.L."/>
            <person name="Duke S."/>
            <person name="Garber M."/>
            <person name="Gentles A.J."/>
            <person name="Goodstadt L."/>
            <person name="Heger A."/>
            <person name="Jurka J."/>
            <person name="Kamal M."/>
            <person name="Mauceli E."/>
            <person name="Searle S.M."/>
            <person name="Sharpe T."/>
            <person name="Baker M.L."/>
            <person name="Batzer M.A."/>
            <person name="Benos P.V."/>
            <person name="Belov K."/>
            <person name="Clamp M."/>
            <person name="Cook A."/>
            <person name="Cuff J."/>
            <person name="Das R."/>
            <person name="Davidow L."/>
            <person name="Deakin J.E."/>
            <person name="Fazzari M.J."/>
            <person name="Glass J.L."/>
            <person name="Grabherr M."/>
            <person name="Greally J.M."/>
            <person name="Gu W."/>
            <person name="Hore T.A."/>
            <person name="Huttley G.A."/>
            <person name="Kleber M."/>
            <person name="Jirtle R.L."/>
            <person name="Koina E."/>
            <person name="Lee J.T."/>
            <person name="Mahony S."/>
            <person name="Marra M.A."/>
            <person name="Miller R.D."/>
            <person name="Nicholls R.D."/>
            <person name="Oda M."/>
            <person name="Papenfuss A.T."/>
            <person name="Parra Z.E."/>
            <person name="Pollock D.D."/>
            <person name="Ray D.A."/>
            <person name="Schein J.E."/>
            <person name="Speed T.P."/>
            <person name="Thompson K."/>
            <person name="VandeBerg J.L."/>
            <person name="Wade C.M."/>
            <person name="Walker J.A."/>
            <person name="Waters P.D."/>
            <person name="Webber C."/>
            <person name="Weidman J.R."/>
            <person name="Xie X."/>
            <person name="Zody M.C."/>
            <person name="Baldwin J."/>
            <person name="Abdouelleil A."/>
            <person name="Abdulkadir J."/>
            <person name="Abebe A."/>
            <person name="Abera B."/>
            <person name="Abreu J."/>
            <person name="Acer S.C."/>
            <person name="Aftuck L."/>
            <person name="Alexander A."/>
            <person name="An P."/>
            <person name="Anderson E."/>
            <person name="Anderson S."/>
            <person name="Arachi H."/>
            <person name="Azer M."/>
            <person name="Bachantsang P."/>
            <person name="Barry A."/>
            <person name="Bayul T."/>
            <person name="Berlin A."/>
            <person name="Bessette D."/>
            <person name="Bloom T."/>
            <person name="Bloom T."/>
            <person name="Boguslavskiy L."/>
            <person name="Bonnet C."/>
            <person name="Boukhgalter B."/>
            <person name="Bourzgui I."/>
            <person name="Brown A."/>
            <person name="Cahill P."/>
            <person name="Channer S."/>
            <person name="Cheshatsang Y."/>
            <person name="Chuda L."/>
            <person name="Citroen M."/>
            <person name="Collymore A."/>
            <person name="Cooke P."/>
            <person name="Costello M."/>
            <person name="D'Aco K."/>
            <person name="Daza R."/>
            <person name="De Haan G."/>
            <person name="DeGray S."/>
            <person name="DeMaso C."/>
            <person name="Dhargay N."/>
            <person name="Dooley K."/>
            <person name="Dooley E."/>
            <person name="Doricent M."/>
            <person name="Dorje P."/>
            <person name="Dorjee K."/>
            <person name="Dupes A."/>
            <person name="Elong R."/>
            <person name="Falk J."/>
            <person name="Farina A."/>
            <person name="Faro S."/>
            <person name="Ferguson D."/>
            <person name="Fisher S."/>
            <person name="Foley C.D."/>
            <person name="Franke A."/>
            <person name="Friedrich D."/>
            <person name="Gadbois L."/>
            <person name="Gearin G."/>
            <person name="Gearin C.R."/>
            <person name="Giannoukos G."/>
            <person name="Goode T."/>
            <person name="Graham J."/>
            <person name="Grandbois E."/>
            <person name="Grewal S."/>
            <person name="Gyaltsen K."/>
            <person name="Hafez N."/>
            <person name="Hagos B."/>
            <person name="Hall J."/>
            <person name="Henson C."/>
            <person name="Hollinger A."/>
            <person name="Honan T."/>
            <person name="Huard M.D."/>
            <person name="Hughes L."/>
            <person name="Hurhula B."/>
            <person name="Husby M.E."/>
            <person name="Kamat A."/>
            <person name="Kanga B."/>
            <person name="Kashin S."/>
            <person name="Khazanovich D."/>
            <person name="Kisner P."/>
            <person name="Lance K."/>
            <person name="Lara M."/>
            <person name="Lee W."/>
            <person name="Lennon N."/>
            <person name="Letendre F."/>
            <person name="LeVine R."/>
            <person name="Lipovsky A."/>
            <person name="Liu X."/>
            <person name="Liu J."/>
            <person name="Liu S."/>
            <person name="Lokyitsang T."/>
            <person name="Lokyitsang Y."/>
            <person name="Lubonja R."/>
            <person name="Lui A."/>
            <person name="MacDonald P."/>
            <person name="Magnisalis V."/>
            <person name="Maru K."/>
            <person name="Matthews C."/>
            <person name="McCusker W."/>
            <person name="McDonough S."/>
            <person name="Mehta T."/>
            <person name="Meldrim J."/>
            <person name="Meneus L."/>
            <person name="Mihai O."/>
            <person name="Mihalev A."/>
            <person name="Mihova T."/>
            <person name="Mittelman R."/>
            <person name="Mlenga V."/>
            <person name="Montmayeur A."/>
            <person name="Mulrain L."/>
            <person name="Navidi A."/>
            <person name="Naylor J."/>
            <person name="Negash T."/>
            <person name="Nguyen T."/>
            <person name="Nguyen N."/>
            <person name="Nicol R."/>
            <person name="Norbu C."/>
            <person name="Norbu N."/>
            <person name="Novod N."/>
            <person name="O'Neill B."/>
            <person name="Osman S."/>
            <person name="Markiewicz E."/>
            <person name="Oyono O.L."/>
            <person name="Patti C."/>
            <person name="Phunkhang P."/>
            <person name="Pierre F."/>
            <person name="Priest M."/>
            <person name="Raghuraman S."/>
            <person name="Rege F."/>
            <person name="Reyes R."/>
            <person name="Rise C."/>
            <person name="Rogov P."/>
            <person name="Ross K."/>
            <person name="Ryan E."/>
            <person name="Settipalli S."/>
            <person name="Shea T."/>
            <person name="Sherpa N."/>
            <person name="Shi L."/>
            <person name="Shih D."/>
            <person name="Sparrow T."/>
            <person name="Spaulding J."/>
            <person name="Stalker J."/>
            <person name="Stange-Thomann N."/>
            <person name="Stavropoulos S."/>
            <person name="Stone C."/>
            <person name="Strader C."/>
            <person name="Tesfaye S."/>
            <person name="Thomson T."/>
            <person name="Thoulutsang Y."/>
            <person name="Thoulutsang D."/>
            <person name="Topham K."/>
            <person name="Topping I."/>
            <person name="Tsamla T."/>
            <person name="Vassiliev H."/>
            <person name="Vo A."/>
            <person name="Wangchuk T."/>
            <person name="Wangdi T."/>
            <person name="Weiand M."/>
            <person name="Wilkinson J."/>
            <person name="Wilson A."/>
            <person name="Yadav S."/>
            <person name="Young G."/>
            <person name="Yu Q."/>
            <person name="Zembek L."/>
            <person name="Zhong D."/>
            <person name="Zimmer A."/>
            <person name="Zwirko Z."/>
            <person name="Jaffe D.B."/>
            <person name="Alvarez P."/>
            <person name="Brockman W."/>
            <person name="Butler J."/>
            <person name="Chin C."/>
            <person name="Gnerre S."/>
            <person name="MacCallum I."/>
            <person name="Graves J.A."/>
            <person name="Ponting C.P."/>
            <person name="Breen M."/>
            <person name="Samollow P.B."/>
            <person name="Lander E.S."/>
            <person name="Lindblad-Toh K."/>
        </authorList>
    </citation>
    <scope>NUCLEOTIDE SEQUENCE [LARGE SCALE GENOMIC DNA]</scope>
</reference>
<feature type="transmembrane region" description="Helical" evidence="13">
    <location>
        <begin position="249"/>
        <end position="269"/>
    </location>
</feature>
<keyword evidence="10 12" id="KW-0675">Receptor</keyword>
<keyword evidence="16" id="KW-1185">Reference proteome</keyword>
<feature type="transmembrane region" description="Helical" evidence="13">
    <location>
        <begin position="104"/>
        <end position="126"/>
    </location>
</feature>
<dbReference type="PANTHER" id="PTHR26452">
    <property type="entry name" value="OLFACTORY RECEPTOR"/>
    <property type="match status" value="1"/>
</dbReference>
<evidence type="ECO:0000259" key="14">
    <source>
        <dbReference type="PROSITE" id="PS50262"/>
    </source>
</evidence>
<dbReference type="GO" id="GO:0005886">
    <property type="term" value="C:plasma membrane"/>
    <property type="evidence" value="ECO:0007669"/>
    <property type="project" value="UniProtKB-SubCell"/>
</dbReference>
<name>A0A5F8GLB0_MONDO</name>
<dbReference type="InterPro" id="IPR000276">
    <property type="entry name" value="GPCR_Rhodpsn"/>
</dbReference>
<protein>
    <recommendedName>
        <fullName evidence="13">Olfactory receptor</fullName>
    </recommendedName>
</protein>
<dbReference type="Gene3D" id="1.20.1070.10">
    <property type="entry name" value="Rhodopsin 7-helix transmembrane proteins"/>
    <property type="match status" value="1"/>
</dbReference>
<feature type="transmembrane region" description="Helical" evidence="13">
    <location>
        <begin position="64"/>
        <end position="84"/>
    </location>
</feature>
<dbReference type="PRINTS" id="PR00245">
    <property type="entry name" value="OLFACTORYR"/>
</dbReference>
<keyword evidence="7 13" id="KW-1133">Transmembrane helix</keyword>
<evidence type="ECO:0000313" key="15">
    <source>
        <dbReference type="Ensembl" id="ENSMODP00000048443.1"/>
    </source>
</evidence>
<feature type="transmembrane region" description="Helical" evidence="13">
    <location>
        <begin position="203"/>
        <end position="228"/>
    </location>
</feature>
<dbReference type="CDD" id="cd15227">
    <property type="entry name" value="7tmA_OR14-like"/>
    <property type="match status" value="1"/>
</dbReference>
<dbReference type="InterPro" id="IPR000725">
    <property type="entry name" value="Olfact_rcpt"/>
</dbReference>
<dbReference type="Pfam" id="PF13853">
    <property type="entry name" value="7tm_4"/>
    <property type="match status" value="1"/>
</dbReference>
<feature type="transmembrane region" description="Helical" evidence="13">
    <location>
        <begin position="275"/>
        <end position="295"/>
    </location>
</feature>
<evidence type="ECO:0000313" key="16">
    <source>
        <dbReference type="Proteomes" id="UP000002280"/>
    </source>
</evidence>
<evidence type="ECO:0000256" key="3">
    <source>
        <dbReference type="ARBA" id="ARBA00022475"/>
    </source>
</evidence>
<gene>
    <name evidence="15" type="primary">LOC100028726</name>
</gene>
<evidence type="ECO:0000256" key="9">
    <source>
        <dbReference type="ARBA" id="ARBA00023136"/>
    </source>
</evidence>
<dbReference type="AlphaFoldDB" id="A0A5F8GLB0"/>
<dbReference type="GO" id="GO:0005549">
    <property type="term" value="F:odorant binding"/>
    <property type="evidence" value="ECO:0000318"/>
    <property type="project" value="GO_Central"/>
</dbReference>
<dbReference type="PROSITE" id="PS50262">
    <property type="entry name" value="G_PROTEIN_RECEP_F1_2"/>
    <property type="match status" value="1"/>
</dbReference>
<keyword evidence="5 12" id="KW-0812">Transmembrane</keyword>
<comment type="function">
    <text evidence="1">Odorant receptor.</text>
</comment>
<keyword evidence="6 13" id="KW-0552">Olfaction</keyword>
<dbReference type="Proteomes" id="UP000002280">
    <property type="component" value="Chromosome 5"/>
</dbReference>
<dbReference type="FunCoup" id="A0A5F8GLB0">
    <property type="interactions" value="3"/>
</dbReference>
<dbReference type="InParanoid" id="A0A5F8GLB0"/>